<feature type="signal peptide" evidence="1">
    <location>
        <begin position="1"/>
        <end position="19"/>
    </location>
</feature>
<dbReference type="Proteomes" id="UP000016646">
    <property type="component" value="Unassembled WGS sequence"/>
</dbReference>
<evidence type="ECO:0008006" key="6">
    <source>
        <dbReference type="Google" id="ProtNLM"/>
    </source>
</evidence>
<dbReference type="AlphaFoldDB" id="U1FP99"/>
<feature type="chain" id="PRO_5004611357" description="PsbP C-terminal domain-containing protein" evidence="1">
    <location>
        <begin position="20"/>
        <end position="160"/>
    </location>
</feature>
<evidence type="ECO:0000313" key="2">
    <source>
        <dbReference type="EMBL" id="ERF61688.1"/>
    </source>
</evidence>
<keyword evidence="5" id="KW-1185">Reference proteome</keyword>
<dbReference type="EMBL" id="AVQI01000072">
    <property type="protein sequence ID" value="ERJ99808.1"/>
    <property type="molecule type" value="Genomic_DNA"/>
</dbReference>
<dbReference type="RefSeq" id="WP_021329371.1">
    <property type="nucleotide sequence ID" value="NZ_AUZJ01000007.1"/>
</dbReference>
<comment type="caution">
    <text evidence="2">The sequence shown here is derived from an EMBL/GenBank/DDBJ whole genome shotgun (WGS) entry which is preliminary data.</text>
</comment>
<dbReference type="OrthoDB" id="670066at2"/>
<accession>U1FP99</accession>
<dbReference type="Proteomes" id="UP000016412">
    <property type="component" value="Unassembled WGS sequence"/>
</dbReference>
<dbReference type="PATRIC" id="fig|1125725.3.peg.302"/>
<keyword evidence="1" id="KW-0732">Signal</keyword>
<dbReference type="STRING" id="1125725.HMPREF1325_0352"/>
<dbReference type="EMBL" id="AUZJ01000007">
    <property type="protein sequence ID" value="ERF61688.1"/>
    <property type="molecule type" value="Genomic_DNA"/>
</dbReference>
<proteinExistence type="predicted"/>
<protein>
    <recommendedName>
        <fullName evidence="6">PsbP C-terminal domain-containing protein</fullName>
    </recommendedName>
</protein>
<organism evidence="2 4">
    <name type="scientific">Treponema socranskii subsp. socranskii VPI DR56BR1116 = ATCC 35536</name>
    <dbReference type="NCBI Taxonomy" id="1125725"/>
    <lineage>
        <taxon>Bacteria</taxon>
        <taxon>Pseudomonadati</taxon>
        <taxon>Spirochaetota</taxon>
        <taxon>Spirochaetia</taxon>
        <taxon>Spirochaetales</taxon>
        <taxon>Treponemataceae</taxon>
        <taxon>Treponema</taxon>
    </lineage>
</organism>
<gene>
    <name evidence="3" type="ORF">HMPREF0860_0572</name>
    <name evidence="2" type="ORF">HMPREF1325_0352</name>
</gene>
<evidence type="ECO:0000313" key="3">
    <source>
        <dbReference type="EMBL" id="ERJ99808.1"/>
    </source>
</evidence>
<evidence type="ECO:0000313" key="5">
    <source>
        <dbReference type="Proteomes" id="UP000016646"/>
    </source>
</evidence>
<evidence type="ECO:0000313" key="4">
    <source>
        <dbReference type="Proteomes" id="UP000016412"/>
    </source>
</evidence>
<dbReference type="Gene3D" id="3.40.1000.10">
    <property type="entry name" value="Mog1/PsbP, alpha/beta/alpha sandwich"/>
    <property type="match status" value="1"/>
</dbReference>
<reference evidence="4 5" key="1">
    <citation type="submission" date="2013-08" db="EMBL/GenBank/DDBJ databases">
        <authorList>
            <person name="Durkin A.S."/>
            <person name="Haft D.R."/>
            <person name="McCorrison J."/>
            <person name="Torralba M."/>
            <person name="Gillis M."/>
            <person name="Haft D.H."/>
            <person name="Methe B."/>
            <person name="Sutton G."/>
            <person name="Nelson K.E."/>
        </authorList>
    </citation>
    <scope>NUCLEOTIDE SEQUENCE [LARGE SCALE GENOMIC DNA]</scope>
    <source>
        <strain evidence="3 5">ATCC 35536</strain>
        <strain evidence="2 4">VPI DR56BR1116</strain>
    </source>
</reference>
<evidence type="ECO:0000256" key="1">
    <source>
        <dbReference type="SAM" id="SignalP"/>
    </source>
</evidence>
<sequence>MKKATALAAVLFLAFVASAFGDDGMQIKIDNYSITIPSLWLAQRTDSATVFILYSPLEENDTFQENGNLTVEKLPSKYSVKAYLKAGREVLKKLYANFKLIEEGADYQIFSGELNGIALQQMQFVSISGTEAYVLTFSSTPEDFDRYADTFKAIYSTFTY</sequence>
<name>U1FP99_TRESO</name>